<keyword evidence="2" id="KW-1185">Reference proteome</keyword>
<protein>
    <submittedName>
        <fullName evidence="1">Uncharacterized protein</fullName>
    </submittedName>
</protein>
<sequence>MGRVKIDYKNGESRTFDVENTADIEDAILSMSETIMFTLDDGTIQAVYIPNTIGINFEPEEIEVFGDGETE</sequence>
<reference evidence="1 2" key="1">
    <citation type="journal article" date="2016" name="FEMS Microbiol. Lett.">
        <title>Characterization of LysPBC4, a novel Bacillus cereus-specific endolysin of bacteriophage PBC4.</title>
        <authorList>
            <person name="Na H."/>
            <person name="Kong M."/>
            <person name="Ryu S."/>
        </authorList>
    </citation>
    <scope>NUCLEOTIDE SEQUENCE [LARGE SCALE GENOMIC DNA]</scope>
</reference>
<evidence type="ECO:0000313" key="2">
    <source>
        <dbReference type="Proteomes" id="UP000224963"/>
    </source>
</evidence>
<organism evidence="1 2">
    <name type="scientific">Bacillus phage PBC4</name>
    <dbReference type="NCBI Taxonomy" id="1675028"/>
    <lineage>
        <taxon>Viruses</taxon>
        <taxon>Duplodnaviria</taxon>
        <taxon>Heunggongvirae</taxon>
        <taxon>Uroviricota</taxon>
        <taxon>Caudoviricetes</taxon>
        <taxon>Sejongvirinae</taxon>
        <taxon>Yihwangvirus</taxon>
        <taxon>Yihwangvirus PBC4</taxon>
    </lineage>
</organism>
<dbReference type="Proteomes" id="UP000224963">
    <property type="component" value="Segment"/>
</dbReference>
<dbReference type="EMBL" id="KT070866">
    <property type="protein sequence ID" value="AKQ08309.1"/>
    <property type="molecule type" value="Genomic_DNA"/>
</dbReference>
<evidence type="ECO:0000313" key="1">
    <source>
        <dbReference type="EMBL" id="AKQ08309.1"/>
    </source>
</evidence>
<accession>A0A1D6X8G5</accession>
<proteinExistence type="predicted"/>
<name>A0A1D6X8G5_9CAUD</name>
<gene>
    <name evidence="1" type="ORF">PBC4_117</name>
</gene>